<protein>
    <submittedName>
        <fullName evidence="2">Uncharacterized protein</fullName>
    </submittedName>
</protein>
<dbReference type="RefSeq" id="WP_205490283.1">
    <property type="nucleotide sequence ID" value="NZ_JAFHKI010000066.1"/>
</dbReference>
<dbReference type="Proteomes" id="UP001154860">
    <property type="component" value="Unassembled WGS sequence"/>
</dbReference>
<accession>A0A9X1C4J8</accession>
<evidence type="ECO:0000313" key="3">
    <source>
        <dbReference type="Proteomes" id="UP001154860"/>
    </source>
</evidence>
<evidence type="ECO:0000256" key="1">
    <source>
        <dbReference type="SAM" id="MobiDB-lite"/>
    </source>
</evidence>
<keyword evidence="3" id="KW-1185">Reference proteome</keyword>
<organism evidence="2 3">
    <name type="scientific">Pseudomonas lactucae</name>
    <dbReference type="NCBI Taxonomy" id="2813360"/>
    <lineage>
        <taxon>Bacteria</taxon>
        <taxon>Pseudomonadati</taxon>
        <taxon>Pseudomonadota</taxon>
        <taxon>Gammaproteobacteria</taxon>
        <taxon>Pseudomonadales</taxon>
        <taxon>Pseudomonadaceae</taxon>
        <taxon>Pseudomonas</taxon>
    </lineage>
</organism>
<gene>
    <name evidence="2" type="ORF">JWR99_01285</name>
</gene>
<sequence>MSDLTEILYVPDLAKMLGRSESSIRSGLQTDAAWLPKSFKMGNRICWLKTDVMQFIIDCRDGNIQTKPKRPGRKRQVPPTLKSIGH</sequence>
<reference evidence="2 3" key="2">
    <citation type="journal article" date="2023" name="Plant Pathol.">
        <title>Dismantling and reorganizing Pseudomonas marginalis sensu#lato.</title>
        <authorList>
            <person name="Sawada H."/>
            <person name="Fujikawa T."/>
            <person name="Satou M."/>
        </authorList>
    </citation>
    <scope>NUCLEOTIDE SEQUENCE [LARGE SCALE GENOMIC DNA]</scope>
    <source>
        <strain evidence="2 3">MAFF 301381</strain>
    </source>
</reference>
<comment type="caution">
    <text evidence="2">The sequence shown here is derived from an EMBL/GenBank/DDBJ whole genome shotgun (WGS) entry which is preliminary data.</text>
</comment>
<dbReference type="EMBL" id="JAFHKJ010000008">
    <property type="protein sequence ID" value="MBN2974693.1"/>
    <property type="molecule type" value="Genomic_DNA"/>
</dbReference>
<feature type="region of interest" description="Disordered" evidence="1">
    <location>
        <begin position="64"/>
        <end position="86"/>
    </location>
</feature>
<reference evidence="2 3" key="1">
    <citation type="journal article" date="2021" name="Int. J. Syst. Evol. Microbiol.">
        <title>Pseudomonas lactucae sp. nov., a pathogen causing bacterial rot of lettuce in Japan.</title>
        <authorList>
            <person name="Sawada H."/>
            <person name="Fujikawa T."/>
            <person name="Satou M."/>
        </authorList>
    </citation>
    <scope>NUCLEOTIDE SEQUENCE [LARGE SCALE GENOMIC DNA]</scope>
    <source>
        <strain evidence="2 3">MAFF 301381</strain>
    </source>
</reference>
<dbReference type="AlphaFoldDB" id="A0A9X1C4J8"/>
<feature type="compositionally biased region" description="Basic residues" evidence="1">
    <location>
        <begin position="67"/>
        <end position="76"/>
    </location>
</feature>
<evidence type="ECO:0000313" key="2">
    <source>
        <dbReference type="EMBL" id="MBN2974693.1"/>
    </source>
</evidence>
<name>A0A9X1C4J8_9PSED</name>
<proteinExistence type="predicted"/>